<keyword evidence="3" id="KW-1185">Reference proteome</keyword>
<dbReference type="RefSeq" id="WP_226952653.1">
    <property type="nucleotide sequence ID" value="NZ_JACDXW010000001.1"/>
</dbReference>
<proteinExistence type="predicted"/>
<name>A0ABS8C9A1_9BURK</name>
<dbReference type="EMBL" id="JACDXW010000001">
    <property type="protein sequence ID" value="MCB5362417.1"/>
    <property type="molecule type" value="Genomic_DNA"/>
</dbReference>
<evidence type="ECO:0000313" key="3">
    <source>
        <dbReference type="Proteomes" id="UP000776983"/>
    </source>
</evidence>
<keyword evidence="1" id="KW-1133">Transmembrane helix</keyword>
<protein>
    <recommendedName>
        <fullName evidence="4">Transmembrane protein</fullName>
    </recommendedName>
</protein>
<keyword evidence="1" id="KW-0812">Transmembrane</keyword>
<dbReference type="Proteomes" id="UP000776983">
    <property type="component" value="Unassembled WGS sequence"/>
</dbReference>
<evidence type="ECO:0000256" key="1">
    <source>
        <dbReference type="SAM" id="Phobius"/>
    </source>
</evidence>
<reference evidence="2 3" key="1">
    <citation type="submission" date="2020-07" db="EMBL/GenBank/DDBJ databases">
        <title>Pusillimonas sp. nov., isolated from poultry manure in Taiwan.</title>
        <authorList>
            <person name="Lin S.-Y."/>
            <person name="Tang Y.-S."/>
            <person name="Young C.-C."/>
        </authorList>
    </citation>
    <scope>NUCLEOTIDE SEQUENCE [LARGE SCALE GENOMIC DNA]</scope>
    <source>
        <strain evidence="2 3">CC-YST705</strain>
    </source>
</reference>
<accession>A0ABS8C9A1</accession>
<organism evidence="2 3">
    <name type="scientific">Mesopusillimonas faecipullorum</name>
    <dbReference type="NCBI Taxonomy" id="2755040"/>
    <lineage>
        <taxon>Bacteria</taxon>
        <taxon>Pseudomonadati</taxon>
        <taxon>Pseudomonadota</taxon>
        <taxon>Betaproteobacteria</taxon>
        <taxon>Burkholderiales</taxon>
        <taxon>Alcaligenaceae</taxon>
        <taxon>Mesopusillimonas</taxon>
    </lineage>
</organism>
<evidence type="ECO:0008006" key="4">
    <source>
        <dbReference type="Google" id="ProtNLM"/>
    </source>
</evidence>
<evidence type="ECO:0000313" key="2">
    <source>
        <dbReference type="EMBL" id="MCB5362417.1"/>
    </source>
</evidence>
<sequence>MYYVILTLAAILIGLSIGALASRHSKALMIGSLVAIALGIATLLTGSWHLVAIGAAIYLLTQLAPRDSRARA</sequence>
<feature type="transmembrane region" description="Helical" evidence="1">
    <location>
        <begin position="33"/>
        <end position="61"/>
    </location>
</feature>
<keyword evidence="1" id="KW-0472">Membrane</keyword>
<gene>
    <name evidence="2" type="ORF">H0484_01435</name>
</gene>
<comment type="caution">
    <text evidence="2">The sequence shown here is derived from an EMBL/GenBank/DDBJ whole genome shotgun (WGS) entry which is preliminary data.</text>
</comment>